<sequence>MSKLLSAVLVVTGVFLNYAEHPQLTLAGTCASKCPPPPLGFIPGQRVNIQVVNRTSSIVLLEKVQDTDAFPLRPGQEVRFQRWTGTEPNLSVVFWDATGLSLVTRLSKPDEDTLRIELRPGGRPPGDRSIYILNDGRVTVF</sequence>
<dbReference type="AlphaFoldDB" id="A0A926VDK4"/>
<name>A0A926VDK4_9CYAN</name>
<gene>
    <name evidence="1" type="ORF">H6G03_09810</name>
</gene>
<organism evidence="1 2">
    <name type="scientific">Aerosakkonema funiforme FACHB-1375</name>
    <dbReference type="NCBI Taxonomy" id="2949571"/>
    <lineage>
        <taxon>Bacteria</taxon>
        <taxon>Bacillati</taxon>
        <taxon>Cyanobacteriota</taxon>
        <taxon>Cyanophyceae</taxon>
        <taxon>Oscillatoriophycideae</taxon>
        <taxon>Aerosakkonematales</taxon>
        <taxon>Aerosakkonemataceae</taxon>
        <taxon>Aerosakkonema</taxon>
    </lineage>
</organism>
<dbReference type="EMBL" id="JACJPW010000020">
    <property type="protein sequence ID" value="MBD2181398.1"/>
    <property type="molecule type" value="Genomic_DNA"/>
</dbReference>
<comment type="caution">
    <text evidence="1">The sequence shown here is derived from an EMBL/GenBank/DDBJ whole genome shotgun (WGS) entry which is preliminary data.</text>
</comment>
<dbReference type="Proteomes" id="UP000641646">
    <property type="component" value="Unassembled WGS sequence"/>
</dbReference>
<evidence type="ECO:0000313" key="1">
    <source>
        <dbReference type="EMBL" id="MBD2181398.1"/>
    </source>
</evidence>
<proteinExistence type="predicted"/>
<reference evidence="1" key="2">
    <citation type="submission" date="2020-08" db="EMBL/GenBank/DDBJ databases">
        <authorList>
            <person name="Chen M."/>
            <person name="Teng W."/>
            <person name="Zhao L."/>
            <person name="Hu C."/>
            <person name="Zhou Y."/>
            <person name="Han B."/>
            <person name="Song L."/>
            <person name="Shu W."/>
        </authorList>
    </citation>
    <scope>NUCLEOTIDE SEQUENCE</scope>
    <source>
        <strain evidence="1">FACHB-1375</strain>
    </source>
</reference>
<protein>
    <submittedName>
        <fullName evidence="1">Uncharacterized protein</fullName>
    </submittedName>
</protein>
<evidence type="ECO:0000313" key="2">
    <source>
        <dbReference type="Proteomes" id="UP000641646"/>
    </source>
</evidence>
<reference evidence="1" key="1">
    <citation type="journal article" date="2015" name="ISME J.">
        <title>Draft Genome Sequence of Streptomyces incarnatus NRRL8089, which Produces the Nucleoside Antibiotic Sinefungin.</title>
        <authorList>
            <person name="Oshima K."/>
            <person name="Hattori M."/>
            <person name="Shimizu H."/>
            <person name="Fukuda K."/>
            <person name="Nemoto M."/>
            <person name="Inagaki K."/>
            <person name="Tamura T."/>
        </authorList>
    </citation>
    <scope>NUCLEOTIDE SEQUENCE</scope>
    <source>
        <strain evidence="1">FACHB-1375</strain>
    </source>
</reference>
<accession>A0A926VDK4</accession>
<keyword evidence="2" id="KW-1185">Reference proteome</keyword>